<accession>A4WZA4</accession>
<keyword evidence="1" id="KW-0614">Plasmid</keyword>
<gene>
    <name evidence="1" type="ordered locus">Rsph17025_3863</name>
</gene>
<name>A4WZA4_CERS5</name>
<dbReference type="HOGENOM" id="CLU_2002143_0_0_5"/>
<reference evidence="1" key="1">
    <citation type="submission" date="2007-04" db="EMBL/GenBank/DDBJ databases">
        <title>Complete sequence of plasmid pRSPA01 of Rhodobacter sphaeroides ATCC 17025.</title>
        <authorList>
            <consortium name="US DOE Joint Genome Institute"/>
            <person name="Copeland A."/>
            <person name="Lucas S."/>
            <person name="Lapidus A."/>
            <person name="Barry K."/>
            <person name="Detter J.C."/>
            <person name="Glavina del Rio T."/>
            <person name="Hammon N."/>
            <person name="Israni S."/>
            <person name="Dalin E."/>
            <person name="Tice H."/>
            <person name="Pitluck S."/>
            <person name="Chertkov O."/>
            <person name="Brettin T."/>
            <person name="Bruce D."/>
            <person name="Han C."/>
            <person name="Schmutz J."/>
            <person name="Larimer F."/>
            <person name="Land M."/>
            <person name="Hauser L."/>
            <person name="Kyrpides N."/>
            <person name="Kim E."/>
            <person name="Richardson P."/>
            <person name="Mackenzie C."/>
            <person name="Choudhary M."/>
            <person name="Donohue T.J."/>
            <person name="Kaplan S."/>
        </authorList>
    </citation>
    <scope>NUCLEOTIDE SEQUENCE [LARGE SCALE GENOMIC DNA]</scope>
    <source>
        <strain evidence="1">ATCC 17025</strain>
        <plasmid evidence="1">pRSPA01</plasmid>
    </source>
</reference>
<dbReference type="KEGG" id="rsq:Rsph17025_3863"/>
<dbReference type="AlphaFoldDB" id="A4WZA4"/>
<geneLocation type="plasmid" evidence="1">
    <name>pRSPA01</name>
</geneLocation>
<sequence>MVKPCGKEQCCRRGRRVRARASGGRHDACTGLAETAAKERDRTMKLLVYTGPRGPVPENRMEFVSKIRQALSMRDCAIAPEDAHAAWSAYSASAGWPWVRVPEDTYEVLSRIRPHLRPEPAASR</sequence>
<organism evidence="1">
    <name type="scientific">Cereibacter sphaeroides (strain ATCC 17025 / ATH 2.4.3)</name>
    <name type="common">Rhodobacter sphaeroides</name>
    <dbReference type="NCBI Taxonomy" id="349102"/>
    <lineage>
        <taxon>Bacteria</taxon>
        <taxon>Pseudomonadati</taxon>
        <taxon>Pseudomonadota</taxon>
        <taxon>Alphaproteobacteria</taxon>
        <taxon>Rhodobacterales</taxon>
        <taxon>Paracoccaceae</taxon>
        <taxon>Cereibacter</taxon>
    </lineage>
</organism>
<evidence type="ECO:0000313" key="1">
    <source>
        <dbReference type="EMBL" id="ABP72718.1"/>
    </source>
</evidence>
<proteinExistence type="predicted"/>
<dbReference type="EMBL" id="CP000662">
    <property type="protein sequence ID" value="ABP72718.1"/>
    <property type="molecule type" value="Genomic_DNA"/>
</dbReference>
<dbReference type="BioCyc" id="RSPH349102:G1G8M-3985-MONOMER"/>
<protein>
    <submittedName>
        <fullName evidence="1">Uncharacterized protein</fullName>
    </submittedName>
</protein>